<keyword evidence="1" id="KW-1185">Reference proteome</keyword>
<dbReference type="KEGG" id="hazt:108679943"/>
<gene>
    <name evidence="2" type="primary">LOC108679943</name>
</gene>
<sequence length="175" mass="19459">MWAGSPVACAGQCRLNPECGAFAFNATEVPNCVLFVRQMYWGKSGLKGLYYRGMSLSGGDYLFRLPPPAYDVPDMSLAKCQAIGLRLVQVPTVLKDLVAVQSQGDYCYDLKRTSETAPFTTMTGEPVNASLLVNWDTWNTDVTPQCIASHYNWPYRMHCADWVVNSDAAVCQYTF</sequence>
<dbReference type="Proteomes" id="UP000694843">
    <property type="component" value="Unplaced"/>
</dbReference>
<dbReference type="AlphaFoldDB" id="A0A8B7PEZ1"/>
<dbReference type="RefSeq" id="XP_018024177.2">
    <property type="nucleotide sequence ID" value="XM_018168688.2"/>
</dbReference>
<evidence type="ECO:0000313" key="1">
    <source>
        <dbReference type="Proteomes" id="UP000694843"/>
    </source>
</evidence>
<organism evidence="1 2">
    <name type="scientific">Hyalella azteca</name>
    <name type="common">Amphipod</name>
    <dbReference type="NCBI Taxonomy" id="294128"/>
    <lineage>
        <taxon>Eukaryota</taxon>
        <taxon>Metazoa</taxon>
        <taxon>Ecdysozoa</taxon>
        <taxon>Arthropoda</taxon>
        <taxon>Crustacea</taxon>
        <taxon>Multicrustacea</taxon>
        <taxon>Malacostraca</taxon>
        <taxon>Eumalacostraca</taxon>
        <taxon>Peracarida</taxon>
        <taxon>Amphipoda</taxon>
        <taxon>Senticaudata</taxon>
        <taxon>Talitrida</taxon>
        <taxon>Talitroidea</taxon>
        <taxon>Hyalellidae</taxon>
        <taxon>Hyalella</taxon>
    </lineage>
</organism>
<dbReference type="GeneID" id="108679943"/>
<protein>
    <submittedName>
        <fullName evidence="2">Uncharacterized protein LOC108679943</fullName>
    </submittedName>
</protein>
<accession>A0A8B7PEZ1</accession>
<name>A0A8B7PEZ1_HYAAZ</name>
<evidence type="ECO:0000313" key="2">
    <source>
        <dbReference type="RefSeq" id="XP_018024177.2"/>
    </source>
</evidence>
<reference evidence="2" key="1">
    <citation type="submission" date="2025-08" db="UniProtKB">
        <authorList>
            <consortium name="RefSeq"/>
        </authorList>
    </citation>
    <scope>IDENTIFICATION</scope>
    <source>
        <tissue evidence="2">Whole organism</tissue>
    </source>
</reference>
<proteinExistence type="predicted"/>